<dbReference type="InterPro" id="IPR008152">
    <property type="entry name" value="Clathrin_a/b/g-adaptin_app_Ig"/>
</dbReference>
<name>A0A8J4U0W5_CLAMG</name>
<dbReference type="GO" id="GO:0031267">
    <property type="term" value="F:small GTPase binding"/>
    <property type="evidence" value="ECO:0007669"/>
    <property type="project" value="InterPro"/>
</dbReference>
<sequence>MLNTAPLAVKNIELQAAVPKSMKVKNQSPSGAELVTFDPVLPLPPSEVMLLANLLKEKVRLRYKLMFLLSERQYCEVCELDQFPPAERAGETCDVTSSTWDHSSWSECLKCIQRGRNTVDSVLCFNTTYYQDPAEETNTECNLFSSRGQYLQDSAVCP</sequence>
<dbReference type="Proteomes" id="UP000727407">
    <property type="component" value="Unassembled WGS sequence"/>
</dbReference>
<comment type="subcellular location">
    <subcellularLocation>
        <location evidence="1">Endosome membrane</location>
        <topology evidence="1">Peripheral membrane protein</topology>
    </subcellularLocation>
    <subcellularLocation>
        <location evidence="2">Golgi apparatus</location>
    </subcellularLocation>
</comment>
<dbReference type="GO" id="GO:0006886">
    <property type="term" value="P:intracellular protein transport"/>
    <property type="evidence" value="ECO:0007669"/>
    <property type="project" value="InterPro"/>
</dbReference>
<dbReference type="SUPFAM" id="SSF49348">
    <property type="entry name" value="Clathrin adaptor appendage domain"/>
    <property type="match status" value="1"/>
</dbReference>
<evidence type="ECO:0000256" key="2">
    <source>
        <dbReference type="ARBA" id="ARBA00004555"/>
    </source>
</evidence>
<dbReference type="PANTHER" id="PTHR45905">
    <property type="entry name" value="GOLGI-LOCALIZED, GAMMA-ADAPTIN EAR CONTAINING, ARF BINDING PROTEIN"/>
    <property type="match status" value="1"/>
</dbReference>
<proteinExistence type="predicted"/>
<organism evidence="7 8">
    <name type="scientific">Clarias magur</name>
    <name type="common">Asian catfish</name>
    <name type="synonym">Macropteronotus magur</name>
    <dbReference type="NCBI Taxonomy" id="1594786"/>
    <lineage>
        <taxon>Eukaryota</taxon>
        <taxon>Metazoa</taxon>
        <taxon>Chordata</taxon>
        <taxon>Craniata</taxon>
        <taxon>Vertebrata</taxon>
        <taxon>Euteleostomi</taxon>
        <taxon>Actinopterygii</taxon>
        <taxon>Neopterygii</taxon>
        <taxon>Teleostei</taxon>
        <taxon>Ostariophysi</taxon>
        <taxon>Siluriformes</taxon>
        <taxon>Clariidae</taxon>
        <taxon>Clarias</taxon>
    </lineage>
</organism>
<keyword evidence="4" id="KW-0653">Protein transport</keyword>
<dbReference type="OrthoDB" id="8952047at2759"/>
<dbReference type="InterPro" id="IPR008153">
    <property type="entry name" value="GAE_dom"/>
</dbReference>
<evidence type="ECO:0000259" key="6">
    <source>
        <dbReference type="PROSITE" id="PS50180"/>
    </source>
</evidence>
<dbReference type="GO" id="GO:0034394">
    <property type="term" value="P:protein localization to cell surface"/>
    <property type="evidence" value="ECO:0007669"/>
    <property type="project" value="TreeGrafter"/>
</dbReference>
<dbReference type="EMBL" id="QNUK01000954">
    <property type="protein sequence ID" value="KAF5888609.1"/>
    <property type="molecule type" value="Genomic_DNA"/>
</dbReference>
<keyword evidence="3" id="KW-0813">Transport</keyword>
<dbReference type="AlphaFoldDB" id="A0A8J4U0W5"/>
<evidence type="ECO:0000256" key="3">
    <source>
        <dbReference type="ARBA" id="ARBA00022448"/>
    </source>
</evidence>
<evidence type="ECO:0000256" key="5">
    <source>
        <dbReference type="ARBA" id="ARBA00023034"/>
    </source>
</evidence>
<keyword evidence="8" id="KW-1185">Reference proteome</keyword>
<comment type="caution">
    <text evidence="7">The sequence shown here is derived from an EMBL/GenBank/DDBJ whole genome shotgun (WGS) entry which is preliminary data.</text>
</comment>
<dbReference type="GO" id="GO:0010008">
    <property type="term" value="C:endosome membrane"/>
    <property type="evidence" value="ECO:0007669"/>
    <property type="project" value="UniProtKB-SubCell"/>
</dbReference>
<dbReference type="PANTHER" id="PTHR45905:SF3">
    <property type="entry name" value="ADP-RIBOSYLATION FACTOR-BINDING PROTEIN GGA3"/>
    <property type="match status" value="1"/>
</dbReference>
<keyword evidence="5" id="KW-0333">Golgi apparatus</keyword>
<accession>A0A8J4U0W5</accession>
<evidence type="ECO:0000313" key="8">
    <source>
        <dbReference type="Proteomes" id="UP000727407"/>
    </source>
</evidence>
<evidence type="ECO:0000256" key="1">
    <source>
        <dbReference type="ARBA" id="ARBA00004481"/>
    </source>
</evidence>
<dbReference type="GO" id="GO:0005802">
    <property type="term" value="C:trans-Golgi network"/>
    <property type="evidence" value="ECO:0007669"/>
    <property type="project" value="InterPro"/>
</dbReference>
<protein>
    <submittedName>
        <fullName evidence="7">ADP-ribosylation factor-binding protein GGA3-like</fullName>
    </submittedName>
</protein>
<reference evidence="7" key="1">
    <citation type="submission" date="2020-07" db="EMBL/GenBank/DDBJ databases">
        <title>Clarias magur genome sequencing, assembly and annotation.</title>
        <authorList>
            <person name="Kushwaha B."/>
            <person name="Kumar R."/>
            <person name="Das P."/>
            <person name="Joshi C.G."/>
            <person name="Kumar D."/>
            <person name="Nagpure N.S."/>
            <person name="Pandey M."/>
            <person name="Agarwal S."/>
            <person name="Srivastava S."/>
            <person name="Singh M."/>
            <person name="Sahoo L."/>
            <person name="Jayasankar P."/>
            <person name="Meher P.K."/>
            <person name="Koringa P.G."/>
            <person name="Iquebal M.A."/>
            <person name="Das S.P."/>
            <person name="Bit A."/>
            <person name="Patnaik S."/>
            <person name="Patel N."/>
            <person name="Shah T.M."/>
            <person name="Hinsu A."/>
            <person name="Jena J.K."/>
        </authorList>
    </citation>
    <scope>NUCLEOTIDE SEQUENCE</scope>
    <source>
        <strain evidence="7">CIFAMagur01</strain>
        <tissue evidence="7">Testis</tissue>
    </source>
</reference>
<dbReference type="Gene3D" id="2.60.40.1230">
    <property type="match status" value="1"/>
</dbReference>
<evidence type="ECO:0000313" key="7">
    <source>
        <dbReference type="EMBL" id="KAF5888609.1"/>
    </source>
</evidence>
<dbReference type="InterPro" id="IPR013041">
    <property type="entry name" value="Clathrin_app_Ig-like_sf"/>
</dbReference>
<gene>
    <name evidence="7" type="primary">gga3</name>
    <name evidence="7" type="ORF">DAT39_021696</name>
</gene>
<dbReference type="GO" id="GO:0006893">
    <property type="term" value="P:Golgi to plasma membrane transport"/>
    <property type="evidence" value="ECO:0007669"/>
    <property type="project" value="TreeGrafter"/>
</dbReference>
<evidence type="ECO:0000256" key="4">
    <source>
        <dbReference type="ARBA" id="ARBA00022927"/>
    </source>
</evidence>
<dbReference type="PROSITE" id="PS50180">
    <property type="entry name" value="GAE"/>
    <property type="match status" value="1"/>
</dbReference>
<dbReference type="Pfam" id="PF02883">
    <property type="entry name" value="Alpha_adaptinC2"/>
    <property type="match status" value="1"/>
</dbReference>
<feature type="domain" description="GAE" evidence="6">
    <location>
        <begin position="1"/>
        <end position="84"/>
    </location>
</feature>
<dbReference type="InterPro" id="IPR027422">
    <property type="entry name" value="GGA1-3"/>
</dbReference>